<reference evidence="1 2" key="1">
    <citation type="submission" date="2021-07" db="EMBL/GenBank/DDBJ databases">
        <title>Genome data of Colletotrichum spaethianum.</title>
        <authorList>
            <person name="Utami Y.D."/>
            <person name="Hiruma K."/>
        </authorList>
    </citation>
    <scope>NUCLEOTIDE SEQUENCE [LARGE SCALE GENOMIC DNA]</scope>
    <source>
        <strain evidence="1 2">MAFF 242679</strain>
    </source>
</reference>
<dbReference type="AlphaFoldDB" id="A0AA37GS58"/>
<dbReference type="EMBL" id="BPPX01000021">
    <property type="protein sequence ID" value="GJC86251.1"/>
    <property type="molecule type" value="Genomic_DNA"/>
</dbReference>
<protein>
    <submittedName>
        <fullName evidence="1">Uncharacterized protein</fullName>
    </submittedName>
</protein>
<organism evidence="1 2">
    <name type="scientific">Colletotrichum liriopes</name>
    <dbReference type="NCBI Taxonomy" id="708192"/>
    <lineage>
        <taxon>Eukaryota</taxon>
        <taxon>Fungi</taxon>
        <taxon>Dikarya</taxon>
        <taxon>Ascomycota</taxon>
        <taxon>Pezizomycotina</taxon>
        <taxon>Sordariomycetes</taxon>
        <taxon>Hypocreomycetidae</taxon>
        <taxon>Glomerellales</taxon>
        <taxon>Glomerellaceae</taxon>
        <taxon>Colletotrichum</taxon>
        <taxon>Colletotrichum spaethianum species complex</taxon>
    </lineage>
</organism>
<name>A0AA37GS58_9PEZI</name>
<sequence length="311" mass="35442">MDIDVDGLADAEWAVIAKKIQSSLHYWLDKTVRVGELQVYFDAQEKRNRLKWPAALKNTWSDGVAVMRREGEQRLEDLPHCPRTPDNAVPLFRPIDWDSTPVSLGTTSKYSPVAVVTSPPSFTVPLNRVVKGPWGIIPRLRSESPYSSRPAKQQPGLFQVPIDNDALVAPRALDKTEQALVDMFTTNQRAQDDELVRRAYAFPARDSPRKYYVAILTSLFHAQDPPTRVWHAVTEILKRSALDDDAAEERLRPLRARERRLQAALKLSGATSSELRAMVRAMTDRHRDERRMHLDSLLWWLGSTAEDEEAR</sequence>
<accession>A0AA37GS58</accession>
<keyword evidence="2" id="KW-1185">Reference proteome</keyword>
<comment type="caution">
    <text evidence="1">The sequence shown here is derived from an EMBL/GenBank/DDBJ whole genome shotgun (WGS) entry which is preliminary data.</text>
</comment>
<evidence type="ECO:0000313" key="2">
    <source>
        <dbReference type="Proteomes" id="UP001055172"/>
    </source>
</evidence>
<proteinExistence type="predicted"/>
<dbReference type="Proteomes" id="UP001055172">
    <property type="component" value="Unassembled WGS sequence"/>
</dbReference>
<gene>
    <name evidence="1" type="ORF">ColLi_09089</name>
</gene>
<evidence type="ECO:0000313" key="1">
    <source>
        <dbReference type="EMBL" id="GJC86251.1"/>
    </source>
</evidence>